<keyword evidence="2" id="KW-1185">Reference proteome</keyword>
<evidence type="ECO:0000313" key="2">
    <source>
        <dbReference type="Proteomes" id="UP001460270"/>
    </source>
</evidence>
<dbReference type="EMBL" id="JBBPFD010000485">
    <property type="protein sequence ID" value="KAK7878742.1"/>
    <property type="molecule type" value="Genomic_DNA"/>
</dbReference>
<feature type="non-terminal residue" evidence="1">
    <location>
        <position position="69"/>
    </location>
</feature>
<reference evidence="2" key="1">
    <citation type="submission" date="2024-04" db="EMBL/GenBank/DDBJ databases">
        <title>Salinicola lusitanus LLJ914,a marine bacterium isolated from the Okinawa Trough.</title>
        <authorList>
            <person name="Li J."/>
        </authorList>
    </citation>
    <scope>NUCLEOTIDE SEQUENCE [LARGE SCALE GENOMIC DNA]</scope>
</reference>
<organism evidence="1 2">
    <name type="scientific">Mugilogobius chulae</name>
    <name type="common">yellowstripe goby</name>
    <dbReference type="NCBI Taxonomy" id="88201"/>
    <lineage>
        <taxon>Eukaryota</taxon>
        <taxon>Metazoa</taxon>
        <taxon>Chordata</taxon>
        <taxon>Craniata</taxon>
        <taxon>Vertebrata</taxon>
        <taxon>Euteleostomi</taxon>
        <taxon>Actinopterygii</taxon>
        <taxon>Neopterygii</taxon>
        <taxon>Teleostei</taxon>
        <taxon>Neoteleostei</taxon>
        <taxon>Acanthomorphata</taxon>
        <taxon>Gobiaria</taxon>
        <taxon>Gobiiformes</taxon>
        <taxon>Gobioidei</taxon>
        <taxon>Gobiidae</taxon>
        <taxon>Gobionellinae</taxon>
        <taxon>Mugilogobius</taxon>
    </lineage>
</organism>
<comment type="caution">
    <text evidence="1">The sequence shown here is derived from an EMBL/GenBank/DDBJ whole genome shotgun (WGS) entry which is preliminary data.</text>
</comment>
<evidence type="ECO:0000313" key="1">
    <source>
        <dbReference type="EMBL" id="KAK7878742.1"/>
    </source>
</evidence>
<sequence length="69" mass="8015">HDSAVLGANVTALQTRIRNKFRKAPNYGIINRTKQKEDESFDDFQMRMREIFKVHSGLTEGQADDIYNQ</sequence>
<protein>
    <recommendedName>
        <fullName evidence="3">Gag-pol polyprotein</fullName>
    </recommendedName>
</protein>
<proteinExistence type="predicted"/>
<dbReference type="Proteomes" id="UP001460270">
    <property type="component" value="Unassembled WGS sequence"/>
</dbReference>
<gene>
    <name evidence="1" type="ORF">WMY93_034294</name>
</gene>
<evidence type="ECO:0008006" key="3">
    <source>
        <dbReference type="Google" id="ProtNLM"/>
    </source>
</evidence>
<feature type="non-terminal residue" evidence="1">
    <location>
        <position position="1"/>
    </location>
</feature>
<accession>A0AAW0MI23</accession>
<name>A0AAW0MI23_9GOBI</name>
<dbReference type="AlphaFoldDB" id="A0AAW0MI23"/>